<feature type="repeat" description="ANK" evidence="3">
    <location>
        <begin position="17"/>
        <end position="49"/>
    </location>
</feature>
<accession>A0A1W0A305</accession>
<keyword evidence="1" id="KW-0677">Repeat</keyword>
<dbReference type="InterPro" id="IPR002110">
    <property type="entry name" value="Ankyrin_rpt"/>
</dbReference>
<feature type="repeat" description="ANK" evidence="3">
    <location>
        <begin position="83"/>
        <end position="115"/>
    </location>
</feature>
<feature type="repeat" description="ANK" evidence="3">
    <location>
        <begin position="242"/>
        <end position="274"/>
    </location>
</feature>
<dbReference type="Pfam" id="PF12796">
    <property type="entry name" value="Ank_2"/>
    <property type="match status" value="3"/>
</dbReference>
<reference evidence="4 5" key="1">
    <citation type="journal article" date="2014" name="Genome Biol. Evol.">
        <title>The secreted proteins of Achlya hypogyna and Thraustotheca clavata identify the ancestral oomycete secretome and reveal gene acquisitions by horizontal gene transfer.</title>
        <authorList>
            <person name="Misner I."/>
            <person name="Blouin N."/>
            <person name="Leonard G."/>
            <person name="Richards T.A."/>
            <person name="Lane C.E."/>
        </authorList>
    </citation>
    <scope>NUCLEOTIDE SEQUENCE [LARGE SCALE GENOMIC DNA]</scope>
    <source>
        <strain evidence="4 5">ATCC 34112</strain>
    </source>
</reference>
<evidence type="ECO:0000256" key="1">
    <source>
        <dbReference type="ARBA" id="ARBA00022737"/>
    </source>
</evidence>
<evidence type="ECO:0000313" key="5">
    <source>
        <dbReference type="Proteomes" id="UP000243217"/>
    </source>
</evidence>
<feature type="repeat" description="ANK" evidence="3">
    <location>
        <begin position="50"/>
        <end position="82"/>
    </location>
</feature>
<dbReference type="PANTHER" id="PTHR24198">
    <property type="entry name" value="ANKYRIN REPEAT AND PROTEIN KINASE DOMAIN-CONTAINING PROTEIN"/>
    <property type="match status" value="1"/>
</dbReference>
<keyword evidence="2 3" id="KW-0040">ANK repeat</keyword>
<organism evidence="4 5">
    <name type="scientific">Thraustotheca clavata</name>
    <dbReference type="NCBI Taxonomy" id="74557"/>
    <lineage>
        <taxon>Eukaryota</taxon>
        <taxon>Sar</taxon>
        <taxon>Stramenopiles</taxon>
        <taxon>Oomycota</taxon>
        <taxon>Saprolegniomycetes</taxon>
        <taxon>Saprolegniales</taxon>
        <taxon>Achlyaceae</taxon>
        <taxon>Thraustotheca</taxon>
    </lineage>
</organism>
<protein>
    <submittedName>
        <fullName evidence="4">Ankyrin repeat protein</fullName>
    </submittedName>
</protein>
<evidence type="ECO:0000313" key="4">
    <source>
        <dbReference type="EMBL" id="OQS04579.1"/>
    </source>
</evidence>
<dbReference type="OrthoDB" id="194358at2759"/>
<dbReference type="PROSITE" id="PS50088">
    <property type="entry name" value="ANK_REPEAT"/>
    <property type="match status" value="6"/>
</dbReference>
<dbReference type="Gene3D" id="1.25.40.20">
    <property type="entry name" value="Ankyrin repeat-containing domain"/>
    <property type="match status" value="4"/>
</dbReference>
<proteinExistence type="predicted"/>
<sequence length="361" mass="39068">MLTLISAGADVNQSNLVRETALFVAAMQGHNEIVSMLISAPAEINKADDDGKIPLYTAAYYGNIDVLKTLISAGADINQVANDGRTPLYIAALGDAKEIALMFISPGTNINQAFKVQWRNTPLHTVAAYGNHESITLTLAAAGGDINQPRFNGRTPLFIAVYYNYTELVRTIISVGGNVNQAANLCTHNEETMSLLIKAGANVNQAKKGGCTPLYIAAQNDCNEVVKLLHAANADPNIFSNNGETALYVAAELGNDDIVWSLLQANAKPNIKANVRQIDEWLNTIDDCNRERTRGSYCFIDPRAKVKMNKPLIIVAIKAGDADKLQFLLSELKEPNITDTGGNGLLHLAINMIKNPFLKCL</sequence>
<gene>
    <name evidence="4" type="ORF">THRCLA_20845</name>
</gene>
<feature type="repeat" description="ANK" evidence="3">
    <location>
        <begin position="209"/>
        <end position="241"/>
    </location>
</feature>
<dbReference type="SUPFAM" id="SSF48403">
    <property type="entry name" value="Ankyrin repeat"/>
    <property type="match status" value="1"/>
</dbReference>
<keyword evidence="5" id="KW-1185">Reference proteome</keyword>
<dbReference type="STRING" id="74557.A0A1W0A305"/>
<dbReference type="PRINTS" id="PR01415">
    <property type="entry name" value="ANKYRIN"/>
</dbReference>
<dbReference type="AlphaFoldDB" id="A0A1W0A305"/>
<name>A0A1W0A305_9STRA</name>
<dbReference type="SMART" id="SM00248">
    <property type="entry name" value="ANK"/>
    <property type="match status" value="8"/>
</dbReference>
<dbReference type="PROSITE" id="PS50297">
    <property type="entry name" value="ANK_REP_REGION"/>
    <property type="match status" value="6"/>
</dbReference>
<dbReference type="Proteomes" id="UP000243217">
    <property type="component" value="Unassembled WGS sequence"/>
</dbReference>
<dbReference type="EMBL" id="JNBS01000590">
    <property type="protein sequence ID" value="OQS04579.1"/>
    <property type="molecule type" value="Genomic_DNA"/>
</dbReference>
<dbReference type="PANTHER" id="PTHR24198:SF165">
    <property type="entry name" value="ANKYRIN REPEAT-CONTAINING PROTEIN-RELATED"/>
    <property type="match status" value="1"/>
</dbReference>
<evidence type="ECO:0000256" key="3">
    <source>
        <dbReference type="PROSITE-ProRule" id="PRU00023"/>
    </source>
</evidence>
<dbReference type="InterPro" id="IPR036770">
    <property type="entry name" value="Ankyrin_rpt-contain_sf"/>
</dbReference>
<evidence type="ECO:0000256" key="2">
    <source>
        <dbReference type="ARBA" id="ARBA00023043"/>
    </source>
</evidence>
<comment type="caution">
    <text evidence="4">The sequence shown here is derived from an EMBL/GenBank/DDBJ whole genome shotgun (WGS) entry which is preliminary data.</text>
</comment>
<feature type="repeat" description="ANK" evidence="3">
    <location>
        <begin position="152"/>
        <end position="184"/>
    </location>
</feature>